<sequence>MVLNPKGIIKRKKYLSVFILLSKLSPSIINDTMIMNSYFKHLQKNIELKKIEIELTLNTTLDNIYKDQYKKINLFNNKCINDIPDQNIKTFCSNFIPPYSYIYVQNKLFYISPSSINILYAPTK</sequence>
<proteinExistence type="predicted"/>
<name>A0A0L7M2L7_PLAF4</name>
<accession>A0A0L7M2L7</accession>
<reference evidence="2" key="2">
    <citation type="submission" date="2006-09" db="EMBL/GenBank/DDBJ databases">
        <title>The genome sequence of Plasmodium falciparum Dd2.</title>
        <authorList>
            <consortium name="The Broad Institute Genome Sequencing Platform"/>
            <person name="Birren B."/>
            <person name="Lander E."/>
            <person name="Galagan J."/>
            <person name="Nusbaum C."/>
            <person name="Devon K."/>
            <person name="Henn M."/>
            <person name="Jaffe D."/>
            <person name="Butler J."/>
            <person name="Alvarez P."/>
            <person name="Gnerre S."/>
            <person name="Grabherr M."/>
            <person name="Kleber M."/>
            <person name="Mauceli E."/>
            <person name="Brockman W."/>
            <person name="MacCallum I.A."/>
            <person name="Rounsley S."/>
            <person name="Young S."/>
            <person name="LaButti K."/>
            <person name="Pushparaj V."/>
            <person name="DeCaprio D."/>
            <person name="Crawford M."/>
            <person name="Koehrsen M."/>
            <person name="Engels R."/>
            <person name="Montgomery P."/>
            <person name="Pearson M."/>
            <person name="Howarth C."/>
            <person name="Larson L."/>
            <person name="Luoma S."/>
            <person name="White J."/>
            <person name="Kodira C."/>
            <person name="Zeng Q."/>
            <person name="O'Leary S."/>
            <person name="Yandava C."/>
            <person name="Alvarado L."/>
            <person name="Wirth D."/>
            <person name="Volkman S."/>
            <person name="Hartl D."/>
        </authorList>
    </citation>
    <scope>NUCLEOTIDE SEQUENCE [LARGE SCALE GENOMIC DNA]</scope>
</reference>
<evidence type="ECO:0000313" key="1">
    <source>
        <dbReference type="EMBL" id="KOB87127.1"/>
    </source>
</evidence>
<gene>
    <name evidence="1" type="ORF">PFDG_03066</name>
</gene>
<dbReference type="InterPro" id="IPR052614">
    <property type="entry name" value="CFAP65"/>
</dbReference>
<protein>
    <submittedName>
        <fullName evidence="1">Uncharacterized protein</fullName>
    </submittedName>
</protein>
<organism evidence="1 2">
    <name type="scientific">Plasmodium falciparum (isolate Dd2)</name>
    <dbReference type="NCBI Taxonomy" id="57267"/>
    <lineage>
        <taxon>Eukaryota</taxon>
        <taxon>Sar</taxon>
        <taxon>Alveolata</taxon>
        <taxon>Apicomplexa</taxon>
        <taxon>Aconoidasida</taxon>
        <taxon>Haemosporida</taxon>
        <taxon>Plasmodiidae</taxon>
        <taxon>Plasmodium</taxon>
        <taxon>Plasmodium (Laverania)</taxon>
    </lineage>
</organism>
<dbReference type="PANTHER" id="PTHR46127:SF1">
    <property type="entry name" value="CILIA- AND FLAGELLA-ASSOCIATED PROTEIN 65"/>
    <property type="match status" value="1"/>
</dbReference>
<reference evidence="2" key="1">
    <citation type="submission" date="2006-09" db="EMBL/GenBank/DDBJ databases">
        <title>Annotation of Plasmodium falciparum Dd2.</title>
        <authorList>
            <consortium name="The Broad Institute Genome Sequencing Platform"/>
            <person name="Volkman S.K."/>
            <person name="Neafsey D.E."/>
            <person name="Dash A.P."/>
            <person name="Chitnis C.E."/>
            <person name="Hartl D.L."/>
            <person name="Young S.K."/>
            <person name="Zeng Q."/>
            <person name="Koehrsen M."/>
            <person name="Alvarado L."/>
            <person name="Berlin A."/>
            <person name="Borenstein D."/>
            <person name="Chapman S.B."/>
            <person name="Chen Z."/>
            <person name="Engels R."/>
            <person name="Freedman E."/>
            <person name="Gellesch M."/>
            <person name="Goldberg J."/>
            <person name="Griggs A."/>
            <person name="Gujja S."/>
            <person name="Heilman E.R."/>
            <person name="Heiman D.I."/>
            <person name="Howarth C."/>
            <person name="Jen D."/>
            <person name="Larson L."/>
            <person name="Mehta T."/>
            <person name="Neiman D."/>
            <person name="Park D."/>
            <person name="Pearson M."/>
            <person name="Roberts A."/>
            <person name="Saif S."/>
            <person name="Shea T."/>
            <person name="Shenoy N."/>
            <person name="Sisk P."/>
            <person name="Stolte C."/>
            <person name="Sykes S."/>
            <person name="Walk T."/>
            <person name="White J."/>
            <person name="Yandava C."/>
            <person name="Haas B."/>
            <person name="Henn M.R."/>
            <person name="Nusbaum C."/>
            <person name="Birren B."/>
        </authorList>
    </citation>
    <scope>NUCLEOTIDE SEQUENCE [LARGE SCALE GENOMIC DNA]</scope>
</reference>
<dbReference type="EMBL" id="DS016458">
    <property type="protein sequence ID" value="KOB87127.1"/>
    <property type="molecule type" value="Genomic_DNA"/>
</dbReference>
<dbReference type="KEGG" id="pfd:PFDG_03066"/>
<dbReference type="PANTHER" id="PTHR46127">
    <property type="entry name" value="CILIA- AND FLAGELLA-ASSOCIATED PROTEIN 65"/>
    <property type="match status" value="1"/>
</dbReference>
<dbReference type="AlphaFoldDB" id="A0A0L7M2L7"/>
<dbReference type="Proteomes" id="UP000054282">
    <property type="component" value="Unassembled WGS sequence"/>
</dbReference>
<evidence type="ECO:0000313" key="2">
    <source>
        <dbReference type="Proteomes" id="UP000054282"/>
    </source>
</evidence>